<dbReference type="InterPro" id="IPR003798">
    <property type="entry name" value="DNA_recombination_RmuC"/>
</dbReference>
<dbReference type="Proteomes" id="UP000178377">
    <property type="component" value="Unassembled WGS sequence"/>
</dbReference>
<proteinExistence type="inferred from homology"/>
<keyword evidence="4" id="KW-0233">DNA recombination</keyword>
<evidence type="ECO:0000313" key="6">
    <source>
        <dbReference type="EMBL" id="OGE90876.1"/>
    </source>
</evidence>
<dbReference type="PANTHER" id="PTHR30563:SF0">
    <property type="entry name" value="DNA RECOMBINATION PROTEIN RMUC"/>
    <property type="match status" value="1"/>
</dbReference>
<comment type="similarity">
    <text evidence="2">Belongs to the RmuC family.</text>
</comment>
<keyword evidence="5" id="KW-0472">Membrane</keyword>
<protein>
    <recommendedName>
        <fullName evidence="8">DNA recombination protein RmuC</fullName>
    </recommendedName>
</protein>
<dbReference type="AlphaFoldDB" id="A0A1F5PLU1"/>
<keyword evidence="5" id="KW-0812">Transmembrane</keyword>
<name>A0A1F5PLU1_9BACT</name>
<reference evidence="6 7" key="1">
    <citation type="journal article" date="2016" name="Nat. Commun.">
        <title>Thousands of microbial genomes shed light on interconnected biogeochemical processes in an aquifer system.</title>
        <authorList>
            <person name="Anantharaman K."/>
            <person name="Brown C.T."/>
            <person name="Hug L.A."/>
            <person name="Sharon I."/>
            <person name="Castelle C.J."/>
            <person name="Probst A.J."/>
            <person name="Thomas B.C."/>
            <person name="Singh A."/>
            <person name="Wilkins M.J."/>
            <person name="Karaoz U."/>
            <person name="Brodie E.L."/>
            <person name="Williams K.H."/>
            <person name="Hubbard S.S."/>
            <person name="Banfield J.F."/>
        </authorList>
    </citation>
    <scope>NUCLEOTIDE SEQUENCE [LARGE SCALE GENOMIC DNA]</scope>
</reference>
<evidence type="ECO:0000313" key="7">
    <source>
        <dbReference type="Proteomes" id="UP000178377"/>
    </source>
</evidence>
<evidence type="ECO:0000256" key="5">
    <source>
        <dbReference type="SAM" id="Phobius"/>
    </source>
</evidence>
<dbReference type="Pfam" id="PF02646">
    <property type="entry name" value="RmuC"/>
    <property type="match status" value="1"/>
</dbReference>
<dbReference type="PANTHER" id="PTHR30563">
    <property type="entry name" value="DNA RECOMBINATION PROTEIN RMUC"/>
    <property type="match status" value="1"/>
</dbReference>
<keyword evidence="3" id="KW-0175">Coiled coil</keyword>
<evidence type="ECO:0000256" key="3">
    <source>
        <dbReference type="ARBA" id="ARBA00023054"/>
    </source>
</evidence>
<comment type="caution">
    <text evidence="6">The sequence shown here is derived from an EMBL/GenBank/DDBJ whole genome shotgun (WGS) entry which is preliminary data.</text>
</comment>
<dbReference type="GO" id="GO:0006310">
    <property type="term" value="P:DNA recombination"/>
    <property type="evidence" value="ECO:0007669"/>
    <property type="project" value="UniProtKB-KW"/>
</dbReference>
<evidence type="ECO:0000256" key="1">
    <source>
        <dbReference type="ARBA" id="ARBA00003416"/>
    </source>
</evidence>
<dbReference type="EMBL" id="MFEO01000008">
    <property type="protein sequence ID" value="OGE90876.1"/>
    <property type="molecule type" value="Genomic_DNA"/>
</dbReference>
<dbReference type="STRING" id="1817828.A2722_03085"/>
<gene>
    <name evidence="6" type="ORF">A2722_03085</name>
</gene>
<organism evidence="6 7">
    <name type="scientific">Candidatus Doudnabacteria bacterium RIFCSPHIGHO2_01_FULL_50_11</name>
    <dbReference type="NCBI Taxonomy" id="1817828"/>
    <lineage>
        <taxon>Bacteria</taxon>
        <taxon>Candidatus Doudnaibacteriota</taxon>
    </lineage>
</organism>
<comment type="function">
    <text evidence="1">Involved in DNA recombination.</text>
</comment>
<sequence>MPAVFLYIVIALLTLGIGLLLYLVFGLKSKLEKPVDDTSLKVMMEWMKDIKSGTEATRESMQKSIDDSKEHINARLTKAAEYIGELKKEMGGLTQIGPDIRRLSETLASPKLRGNFGEEILENMLAQVLPRSGYQTQHRFSNGEVVDVAIVTGERLLPIDSKFSMENFRLMIEAKEEAAADNLRKAFLRDVKKRVDEVRKKYILPQEGTHDFALMFVPSEGVYQEVIQDVSTMDYARSKRVIPVGPNSLFVYLQSVLMSLRGLQINRVAQQILDLVSAIKQESDKFASILGTLTNHIKNAGNTMSSVNQDFGKLQQHIHSASELQLEDTKEEIPEKVGSPE</sequence>
<evidence type="ECO:0008006" key="8">
    <source>
        <dbReference type="Google" id="ProtNLM"/>
    </source>
</evidence>
<feature type="transmembrane region" description="Helical" evidence="5">
    <location>
        <begin position="6"/>
        <end position="25"/>
    </location>
</feature>
<keyword evidence="5" id="KW-1133">Transmembrane helix</keyword>
<evidence type="ECO:0000256" key="4">
    <source>
        <dbReference type="ARBA" id="ARBA00023172"/>
    </source>
</evidence>
<accession>A0A1F5PLU1</accession>
<evidence type="ECO:0000256" key="2">
    <source>
        <dbReference type="ARBA" id="ARBA00009840"/>
    </source>
</evidence>